<protein>
    <submittedName>
        <fullName evidence="2">Afp14</fullName>
    </submittedName>
</protein>
<organism evidence="2">
    <name type="scientific">Serratia entomophila</name>
    <dbReference type="NCBI Taxonomy" id="42906"/>
    <lineage>
        <taxon>Bacteria</taxon>
        <taxon>Pseudomonadati</taxon>
        <taxon>Pseudomonadota</taxon>
        <taxon>Gammaproteobacteria</taxon>
        <taxon>Enterobacterales</taxon>
        <taxon>Yersiniaceae</taxon>
        <taxon>Serratia</taxon>
    </lineage>
</organism>
<geneLocation type="plasmid" evidence="2">
    <name>pADAP</name>
</geneLocation>
<evidence type="ECO:0000256" key="1">
    <source>
        <dbReference type="SAM" id="MobiDB-lite"/>
    </source>
</evidence>
<dbReference type="RefSeq" id="WP_010895816.1">
    <property type="nucleotide sequence ID" value="NZ_CAMIPK010000009.1"/>
</dbReference>
<dbReference type="EMBL" id="AF135182">
    <property type="protein sequence ID" value="AAT48351.1"/>
    <property type="molecule type" value="Genomic_DNA"/>
</dbReference>
<feature type="compositionally biased region" description="Basic and acidic residues" evidence="1">
    <location>
        <begin position="322"/>
        <end position="343"/>
    </location>
</feature>
<gene>
    <name evidence="2" type="primary">afp14</name>
</gene>
<reference evidence="2" key="2">
    <citation type="journal article" date="2003" name="Plasmid">
        <title>Peripheral sequences of the Serratia entomophila pADAP virulence-associated region.</title>
        <authorList>
            <person name="Hurst M.R."/>
            <person name="O'Callaghan M."/>
            <person name="Glare T.R."/>
        </authorList>
    </citation>
    <scope>NUCLEOTIDE SEQUENCE</scope>
    <source>
        <strain evidence="2">A1MO2</strain>
        <plasmid evidence="2">pADAP</plasmid>
    </source>
</reference>
<reference evidence="2" key="1">
    <citation type="journal article" date="2000" name="J. Bacteriol.">
        <title>Plasmid-located pathogenicity determinants of Serratia entomophila, the causal agent of amber disease of grass grub, show similarity to the insecticidal toxins of Photorhabdus luminescens.</title>
        <authorList>
            <person name="Hurst M.R."/>
            <person name="Glare T.R."/>
            <person name="Jackson T.A."/>
            <person name="Ronson C.W."/>
        </authorList>
    </citation>
    <scope>NUCLEOTIDE SEQUENCE</scope>
    <source>
        <strain evidence="2">A1MO2</strain>
        <plasmid evidence="2">pADAP</plasmid>
    </source>
</reference>
<name>Q6HAC5_9GAMM</name>
<keyword evidence="2" id="KW-0614">Plasmid</keyword>
<dbReference type="AlphaFoldDB" id="Q6HAC5"/>
<proteinExistence type="predicted"/>
<dbReference type="InterPro" id="IPR045538">
    <property type="entry name" value="CIS_TMP"/>
</dbReference>
<dbReference type="GeneID" id="75025103"/>
<reference evidence="2" key="3">
    <citation type="journal article" date="2004" name="J. Bacteriol.">
        <title>Cloning Serratia entomophila antifeeding genes--a putative defective prophage active against the grass grub Costelytra zealandica.</title>
        <authorList>
            <person name="Hurst M.R."/>
            <person name="Glare T.R."/>
            <person name="Jackson T.A."/>
        </authorList>
    </citation>
    <scope>NUCLEOTIDE SEQUENCE</scope>
    <source>
        <strain evidence="2">A1MO2</strain>
        <plasmid evidence="2">pADAP</plasmid>
    </source>
</reference>
<dbReference type="Pfam" id="PF19268">
    <property type="entry name" value="CIS_TMP"/>
    <property type="match status" value="1"/>
</dbReference>
<accession>Q6HAC5</accession>
<reference evidence="2" key="4">
    <citation type="submission" date="2017-12" db="EMBL/GenBank/DDBJ databases">
        <authorList>
            <person name="Hurst M.R.H."/>
        </authorList>
    </citation>
    <scope>NUCLEOTIDE SEQUENCE</scope>
    <source>
        <strain evidence="2">A1MO2</strain>
        <plasmid evidence="2">pADAP</plasmid>
    </source>
</reference>
<sequence>MTRNFLYTPSITIQKCRVNVVSLSPEKHRLHAYLFTRENISKLLSLAINKHRTEESIHITKLVLNLGVIPEGHFSTLFNQRFAQALEQCMEQLATQAHTQNTRLAHATPAELLAHVESNPEALTPLAICCLQQTSLLQLLQNGQPQYLRGLLKRLLQREDKHSSALVDTCYSRVTASRLGIAALCYLQHQAQGHDWLSQHTPPASQVISWAKAIAQGEIPPEQLARLMTGNWPSDSALPEQRAYSPLVVMRWLLPLWRQPAVRQVIHRLKGGRGVQLVDAYLSRCLQLQDDDAMREEEGMHPDLQQVELPLDNTVLLEGEEEHTVRDHATLPQGKERPSDPKRVALLRDNATLPGSEEMPTTSRCTMQPREGGLRSPNEQLSPSQDISNAGLLLLWPLLPQLFSLLGLREEERFVSDAARWQAVYGLDRLVWGEVNPTEDRLMLNLVLCGVSGSTSVTPPTPLSLLQLQQIDAWLAAIGQQLPGWQKLSLMDIRQLFLQRAGEISMEGAFPQISVRPEPYDFLLRDWPWPMTLASFPWTEQPLTIVWPLTDFTG</sequence>
<evidence type="ECO:0000313" key="2">
    <source>
        <dbReference type="EMBL" id="AAT48351.1"/>
    </source>
</evidence>
<feature type="region of interest" description="Disordered" evidence="1">
    <location>
        <begin position="321"/>
        <end position="383"/>
    </location>
</feature>